<dbReference type="InterPro" id="IPR011990">
    <property type="entry name" value="TPR-like_helical_dom_sf"/>
</dbReference>
<feature type="compositionally biased region" description="Basic and acidic residues" evidence="1">
    <location>
        <begin position="1"/>
        <end position="18"/>
    </location>
</feature>
<feature type="region of interest" description="Disordered" evidence="1">
    <location>
        <begin position="86"/>
        <end position="128"/>
    </location>
</feature>
<feature type="non-terminal residue" evidence="2">
    <location>
        <position position="1"/>
    </location>
</feature>
<name>W2D3E1_9BACT</name>
<dbReference type="AlphaFoldDB" id="W2D3E1"/>
<accession>W2D3E1</accession>
<evidence type="ECO:0000313" key="2">
    <source>
        <dbReference type="EMBL" id="ETK13197.1"/>
    </source>
</evidence>
<comment type="caution">
    <text evidence="2">The sequence shown here is derived from an EMBL/GenBank/DDBJ whole genome shotgun (WGS) entry which is preliminary data.</text>
</comment>
<feature type="non-terminal residue" evidence="2">
    <location>
        <position position="486"/>
    </location>
</feature>
<feature type="compositionally biased region" description="Polar residues" evidence="1">
    <location>
        <begin position="20"/>
        <end position="30"/>
    </location>
</feature>
<feature type="region of interest" description="Disordered" evidence="1">
    <location>
        <begin position="1"/>
        <end position="30"/>
    </location>
</feature>
<feature type="compositionally biased region" description="Polar residues" evidence="1">
    <location>
        <begin position="104"/>
        <end position="127"/>
    </location>
</feature>
<protein>
    <submittedName>
        <fullName evidence="2">Uncharacterized protein</fullName>
    </submittedName>
</protein>
<evidence type="ECO:0000256" key="1">
    <source>
        <dbReference type="SAM" id="MobiDB-lite"/>
    </source>
</evidence>
<gene>
    <name evidence="2" type="ORF">T235_04420</name>
</gene>
<dbReference type="Proteomes" id="UP000034980">
    <property type="component" value="Unassembled WGS sequence"/>
</dbReference>
<evidence type="ECO:0000313" key="3">
    <source>
        <dbReference type="Proteomes" id="UP000034980"/>
    </source>
</evidence>
<organism evidence="2 3">
    <name type="scientific">Tannerella sp. oral taxon BU063 isolate Cell 8/11</name>
    <dbReference type="NCBI Taxonomy" id="1411915"/>
    <lineage>
        <taxon>Bacteria</taxon>
        <taxon>Pseudomonadati</taxon>
        <taxon>Bacteroidota</taxon>
        <taxon>Bacteroidia</taxon>
        <taxon>Bacteroidales</taxon>
        <taxon>Tannerellaceae</taxon>
        <taxon>Tannerella</taxon>
    </lineage>
</organism>
<dbReference type="Gene3D" id="1.25.40.10">
    <property type="entry name" value="Tetratricopeptide repeat domain"/>
    <property type="match status" value="1"/>
</dbReference>
<dbReference type="EMBL" id="AYYF01000812">
    <property type="protein sequence ID" value="ETK13197.1"/>
    <property type="molecule type" value="Genomic_DNA"/>
</dbReference>
<reference evidence="2 3" key="1">
    <citation type="submission" date="2013-11" db="EMBL/GenBank/DDBJ databases">
        <title>Single cell genomics of uncultured Tannerella BU063 (oral taxon 286).</title>
        <authorList>
            <person name="Beall C.J."/>
            <person name="Campbell A.G."/>
            <person name="Griffen A.L."/>
            <person name="Podar M."/>
            <person name="Leys E.J."/>
        </authorList>
    </citation>
    <scope>NUCLEOTIDE SEQUENCE [LARGE SCALE GENOMIC DNA]</scope>
    <source>
        <strain evidence="2">Cell 8/11</strain>
    </source>
</reference>
<proteinExistence type="predicted"/>
<sequence length="486" mass="55900">VKEKEKREAEEADKERYLADQQSRGNDFQRQRQNIQTPQMPLLNGNNSGFYFYNEQTVAQGKTQFQNKWGKRVNQDDWRRRNKAMPLASSTDNADGNLPDTPQLDANGNPIASTDSTDALQDSISSDPKSREYYLQQIPFSAEDLEASNVIIADGLYNMGMIYKDKLENKPLSVETFEELERRFPDNKYRMDYYFQSYLMGLRYKDKPLETRSRDRLVKAFPESDYATAVADPNYEYHIRMMDRVQDSIYEQAYNRYLKGDTSFVRRSYREFSRTYPLATLMPKFMFVEALTYVQSGNVASFKSALQTLVEKYPTADVTELASEMLKGVLRGRALVQGSLTGMKWDLRFGTDEFGEISDLDSARAFVNEPESPHRMVLLYPKGAVEANALLYAVAAYNFAHFEVKSFDLSTDEAGRFGMLIVSGFDNLQQVLEYYGMIYARDGYARKVDRAVIFFPISDANYETLLHGKSPSDYMAFFAEVYGRQA</sequence>